<keyword evidence="2" id="KW-0808">Transferase</keyword>
<accession>A0A3A1YRU9</accession>
<feature type="domain" description="Polyphosphate kinase-2-related" evidence="1">
    <location>
        <begin position="34"/>
        <end position="248"/>
    </location>
</feature>
<organism evidence="2 3">
    <name type="scientific">Neopusillimonas maritima</name>
    <dbReference type="NCBI Taxonomy" id="2026239"/>
    <lineage>
        <taxon>Bacteria</taxon>
        <taxon>Pseudomonadati</taxon>
        <taxon>Pseudomonadota</taxon>
        <taxon>Betaproteobacteria</taxon>
        <taxon>Burkholderiales</taxon>
        <taxon>Alcaligenaceae</taxon>
        <taxon>Neopusillimonas</taxon>
    </lineage>
</organism>
<evidence type="ECO:0000313" key="3">
    <source>
        <dbReference type="Proteomes" id="UP000266206"/>
    </source>
</evidence>
<evidence type="ECO:0000259" key="1">
    <source>
        <dbReference type="Pfam" id="PF03976"/>
    </source>
</evidence>
<dbReference type="OrthoDB" id="9775224at2"/>
<reference evidence="2 3" key="1">
    <citation type="submission" date="2017-08" db="EMBL/GenBank/DDBJ databases">
        <title>Pusillimonas indicus sp. nov., a member of the family Alcaligenaceae isolated from surface seawater.</title>
        <authorList>
            <person name="Li J."/>
        </authorList>
    </citation>
    <scope>NUCLEOTIDE SEQUENCE [LARGE SCALE GENOMIC DNA]</scope>
    <source>
        <strain evidence="2 3">L52-1-41</strain>
    </source>
</reference>
<dbReference type="Pfam" id="PF03976">
    <property type="entry name" value="PPK2"/>
    <property type="match status" value="2"/>
</dbReference>
<dbReference type="PANTHER" id="PTHR34383:SF3">
    <property type="entry name" value="POLYPHOSPHATE:AMP PHOSPHOTRANSFERASE"/>
    <property type="match status" value="1"/>
</dbReference>
<dbReference type="SUPFAM" id="SSF52540">
    <property type="entry name" value="P-loop containing nucleoside triphosphate hydrolases"/>
    <property type="match status" value="2"/>
</dbReference>
<proteinExistence type="predicted"/>
<dbReference type="Gene3D" id="3.40.50.300">
    <property type="entry name" value="P-loop containing nucleotide triphosphate hydrolases"/>
    <property type="match status" value="2"/>
</dbReference>
<protein>
    <submittedName>
        <fullName evidence="2">Polyphosphate:AMP phosphotransferase</fullName>
    </submittedName>
</protein>
<comment type="caution">
    <text evidence="2">The sequence shown here is derived from an EMBL/GenBank/DDBJ whole genome shotgun (WGS) entry which is preliminary data.</text>
</comment>
<dbReference type="GO" id="GO:0043751">
    <property type="term" value="F:polyphosphate:AMP phosphotransferase activity"/>
    <property type="evidence" value="ECO:0007669"/>
    <property type="project" value="InterPro"/>
</dbReference>
<dbReference type="RefSeq" id="WP_119516233.1">
    <property type="nucleotide sequence ID" value="NZ_NQYH01000006.1"/>
</dbReference>
<name>A0A3A1YRU9_9BURK</name>
<dbReference type="AlphaFoldDB" id="A0A3A1YRU9"/>
<evidence type="ECO:0000313" key="2">
    <source>
        <dbReference type="EMBL" id="RIY40963.1"/>
    </source>
</evidence>
<dbReference type="InterPro" id="IPR022488">
    <property type="entry name" value="PPK2-related"/>
</dbReference>
<dbReference type="PANTHER" id="PTHR34383">
    <property type="entry name" value="POLYPHOSPHATE:AMP PHOSPHOTRANSFERASE-RELATED"/>
    <property type="match status" value="1"/>
</dbReference>
<dbReference type="NCBIfam" id="TIGR03708">
    <property type="entry name" value="poly_P_AMP_trns"/>
    <property type="match status" value="1"/>
</dbReference>
<dbReference type="EMBL" id="NQYH01000006">
    <property type="protein sequence ID" value="RIY40963.1"/>
    <property type="molecule type" value="Genomic_DNA"/>
</dbReference>
<dbReference type="Proteomes" id="UP000266206">
    <property type="component" value="Unassembled WGS sequence"/>
</dbReference>
<dbReference type="GO" id="GO:0006797">
    <property type="term" value="P:polyphosphate metabolic process"/>
    <property type="evidence" value="ECO:0007669"/>
    <property type="project" value="InterPro"/>
</dbReference>
<gene>
    <name evidence="2" type="primary">pap</name>
    <name evidence="2" type="ORF">CJP73_09255</name>
</gene>
<dbReference type="InterPro" id="IPR022489">
    <property type="entry name" value="PolyP_AMP_Tfrase"/>
</dbReference>
<feature type="domain" description="Polyphosphate kinase-2-related" evidence="1">
    <location>
        <begin position="286"/>
        <end position="508"/>
    </location>
</feature>
<dbReference type="InterPro" id="IPR027417">
    <property type="entry name" value="P-loop_NTPase"/>
</dbReference>
<sequence>MKNSPDSFPISPHIAASLERAEADPVIDETTGLQQAQLLRLQLLKAQYAHLRRANQALLIVIAGIDGVGKGRCINLLNEWMDARYVHTLAFGEPEAPASLMPPLWRYWQHMPPKGTTGIVFGSWYRPLFELLKKKRPDWKQVEVVTHAIRDFEATLSRNGVQVVKLWFHMSKQAQQARIDGLLANPETAWQVESLDFKVRKKFDRARRAGAVAMSLTHEPRMPWQIAPSAHDLYRVISTAQSVLKGLRKRPTSSWRPVYPFCLEPPASLSCISPVSLDGIDFSAKLKKVDYQDQLPALQGRLARMLRDTRFKNRSLVLVFEGQDAAGKGGAIRRITAALDARQYRAIPISAPTDEERARPYLWRFWRRLPKPGRIAIFDRSWYGRVLVERVESFIEPLQWEHAYDEINQFEQQMIDNGAIVIKFWLAITKEEQLERFHARRKSPFKSFKITPEDWRNRRKWDAYWVATNDMLGRTHTSLSPWHLVSANDKHHARITVLETVAARLESELQGAG</sequence>